<dbReference type="Proteomes" id="UP000217182">
    <property type="component" value="Chromosome"/>
</dbReference>
<dbReference type="InterPro" id="IPR002575">
    <property type="entry name" value="Aminoglycoside_PTrfase"/>
</dbReference>
<comment type="similarity">
    <text evidence="5">Belongs to the thiamine kinase family.</text>
</comment>
<sequence>MAPLKTEAELLHLLQSQLPAVKTAGCRFSPVAGLSDESWRISGEGVQLLARREQTANTVFGVNRRREANVLRRCGNGLGPRVMAQNHRWLVVEWLVGDVVTEAQFAQLADNGRLAAGIAQLHHRPLCGYRLNLQQQFARYWQFVDRRRVTPGWLRLQQRFLHARPPQPLHLAPLHMDIHPGNLVLDGERLRLIDWEYAADGDIALELAALFYSNRWSPERQQRFLQHYAHHYPPAQLRQQIRRWQPWVEYLMLLWFEVRWQQSGDCTFLHWSAAQRQRFCLS</sequence>
<dbReference type="Gene3D" id="3.90.1200.10">
    <property type="match status" value="1"/>
</dbReference>
<dbReference type="EC" id="2.7.1.89" evidence="5"/>
<evidence type="ECO:0000256" key="4">
    <source>
        <dbReference type="ARBA" id="ARBA00022840"/>
    </source>
</evidence>
<dbReference type="UniPathway" id="UPA00060">
    <property type="reaction ID" value="UER00596"/>
</dbReference>
<dbReference type="Pfam" id="PF01636">
    <property type="entry name" value="APH"/>
    <property type="match status" value="1"/>
</dbReference>
<comment type="function">
    <text evidence="5">Catalyzes the phosphorylation of thiamine to thiamine phosphate.</text>
</comment>
<dbReference type="OrthoDB" id="179763at2"/>
<evidence type="ECO:0000313" key="7">
    <source>
        <dbReference type="EMBL" id="ATA18039.1"/>
    </source>
</evidence>
<dbReference type="SUPFAM" id="SSF56112">
    <property type="entry name" value="Protein kinase-like (PK-like)"/>
    <property type="match status" value="1"/>
</dbReference>
<keyword evidence="4 5" id="KW-0067">ATP-binding</keyword>
<evidence type="ECO:0000256" key="2">
    <source>
        <dbReference type="ARBA" id="ARBA00022741"/>
    </source>
</evidence>
<dbReference type="GO" id="GO:0009229">
    <property type="term" value="P:thiamine diphosphate biosynthetic process"/>
    <property type="evidence" value="ECO:0007669"/>
    <property type="project" value="UniProtKB-UniRule"/>
</dbReference>
<reference evidence="7 8" key="1">
    <citation type="submission" date="2016-01" db="EMBL/GenBank/DDBJ databases">
        <authorList>
            <person name="Oliw E.H."/>
        </authorList>
    </citation>
    <scope>NUCLEOTIDE SEQUENCE [LARGE SCALE GENOMIC DNA]</scope>
    <source>
        <strain evidence="7 8">FRB97</strain>
    </source>
</reference>
<dbReference type="AlphaFoldDB" id="A0A250AVU3"/>
<proteinExistence type="inferred from homology"/>
<comment type="pathway">
    <text evidence="5">Cofactor biosynthesis; thiamine diphosphate biosynthesis; thiamine phosphate from thiamine: step 1/1.</text>
</comment>
<dbReference type="RefSeq" id="WP_095844635.1">
    <property type="nucleotide sequence ID" value="NZ_CP014136.1"/>
</dbReference>
<keyword evidence="1 5" id="KW-0808">Transferase</keyword>
<keyword evidence="2 5" id="KW-0547">Nucleotide-binding</keyword>
<evidence type="ECO:0000259" key="6">
    <source>
        <dbReference type="Pfam" id="PF01636"/>
    </source>
</evidence>
<gene>
    <name evidence="5" type="primary">thiK</name>
    <name evidence="7" type="ORF">AWC35_00980</name>
</gene>
<evidence type="ECO:0000256" key="1">
    <source>
        <dbReference type="ARBA" id="ARBA00022679"/>
    </source>
</evidence>
<evidence type="ECO:0000313" key="8">
    <source>
        <dbReference type="Proteomes" id="UP000217182"/>
    </source>
</evidence>
<comment type="catalytic activity">
    <reaction evidence="5">
        <text>thiamine + ATP = thiamine phosphate + ADP + H(+)</text>
        <dbReference type="Rhea" id="RHEA:12012"/>
        <dbReference type="ChEBI" id="CHEBI:15378"/>
        <dbReference type="ChEBI" id="CHEBI:18385"/>
        <dbReference type="ChEBI" id="CHEBI:30616"/>
        <dbReference type="ChEBI" id="CHEBI:37575"/>
        <dbReference type="ChEBI" id="CHEBI:456216"/>
        <dbReference type="EC" id="2.7.1.89"/>
    </reaction>
</comment>
<dbReference type="InterPro" id="IPR011009">
    <property type="entry name" value="Kinase-like_dom_sf"/>
</dbReference>
<dbReference type="GO" id="GO:0006772">
    <property type="term" value="P:thiamine metabolic process"/>
    <property type="evidence" value="ECO:0007669"/>
    <property type="project" value="InterPro"/>
</dbReference>
<feature type="domain" description="Aminoglycoside phosphotransferase" evidence="6">
    <location>
        <begin position="63"/>
        <end position="233"/>
    </location>
</feature>
<evidence type="ECO:0000256" key="5">
    <source>
        <dbReference type="HAMAP-Rule" id="MF_01604"/>
    </source>
</evidence>
<organism evidence="7 8">
    <name type="scientific">Gibbsiella quercinecans</name>
    <dbReference type="NCBI Taxonomy" id="929813"/>
    <lineage>
        <taxon>Bacteria</taxon>
        <taxon>Pseudomonadati</taxon>
        <taxon>Pseudomonadota</taxon>
        <taxon>Gammaproteobacteria</taxon>
        <taxon>Enterobacterales</taxon>
        <taxon>Yersiniaceae</taxon>
        <taxon>Gibbsiella</taxon>
    </lineage>
</organism>
<dbReference type="KEGG" id="gqu:AWC35_00980"/>
<protein>
    <recommendedName>
        <fullName evidence="5">Thiamine kinase</fullName>
        <ecNumber evidence="5">2.7.1.89</ecNumber>
    </recommendedName>
</protein>
<dbReference type="GO" id="GO:0005524">
    <property type="term" value="F:ATP binding"/>
    <property type="evidence" value="ECO:0007669"/>
    <property type="project" value="UniProtKB-KW"/>
</dbReference>
<dbReference type="InterPro" id="IPR014093">
    <property type="entry name" value="Thiamine_kinase"/>
</dbReference>
<dbReference type="EMBL" id="CP014136">
    <property type="protein sequence ID" value="ATA18039.1"/>
    <property type="molecule type" value="Genomic_DNA"/>
</dbReference>
<evidence type="ECO:0000256" key="3">
    <source>
        <dbReference type="ARBA" id="ARBA00022777"/>
    </source>
</evidence>
<accession>A0A250AVU3</accession>
<dbReference type="HAMAP" id="MF_01604">
    <property type="entry name" value="Thiamine_kinase"/>
    <property type="match status" value="1"/>
</dbReference>
<keyword evidence="3 5" id="KW-0418">Kinase</keyword>
<dbReference type="GO" id="GO:0019165">
    <property type="term" value="F:thiamine kinase activity"/>
    <property type="evidence" value="ECO:0007669"/>
    <property type="project" value="UniProtKB-UniRule"/>
</dbReference>
<keyword evidence="8" id="KW-1185">Reference proteome</keyword>
<name>A0A250AVU3_9GAMM</name>